<dbReference type="RefSeq" id="WP_184238189.1">
    <property type="nucleotide sequence ID" value="NZ_JACHMJ010000001.1"/>
</dbReference>
<keyword evidence="1" id="KW-0808">Transferase</keyword>
<sequence>MASPSTPAVEPRVAIVTVSFGSSDVLSGFLASVAQSSTSMPAVVVADNKPEGDDIVAGLAADHGVTYLPLGANLGYGGAVNAAVETLPDSVDWVLVSNPDVSLGAGALDALVATGDSDPGIGSVGPAVLTAEGDVYPSARSVPSLRTGVGHALFVNLWSANPWTRSYRNDTETPVEQRDAGWLSGSCVLVRRTAFTELDGFDTGFFMYFEDVDLGYRLGKLGYRNVYDPSARVVHTGAHSTTSDSARMIAAHHTSARRFLNKKYAAWYLWPIRVSLTIGLRVRSALVRRSLDR</sequence>
<dbReference type="EMBL" id="JACHMJ010000001">
    <property type="protein sequence ID" value="MBB5844235.1"/>
    <property type="molecule type" value="Genomic_DNA"/>
</dbReference>
<organism evidence="1 2">
    <name type="scientific">Conyzicola lurida</name>
    <dbReference type="NCBI Taxonomy" id="1172621"/>
    <lineage>
        <taxon>Bacteria</taxon>
        <taxon>Bacillati</taxon>
        <taxon>Actinomycetota</taxon>
        <taxon>Actinomycetes</taxon>
        <taxon>Micrococcales</taxon>
        <taxon>Microbacteriaceae</taxon>
        <taxon>Conyzicola</taxon>
    </lineage>
</organism>
<proteinExistence type="predicted"/>
<comment type="caution">
    <text evidence="1">The sequence shown here is derived from an EMBL/GenBank/DDBJ whole genome shotgun (WGS) entry which is preliminary data.</text>
</comment>
<protein>
    <submittedName>
        <fullName evidence="1">N-acetylglucosaminyl-diphospho-decaprenol L-rhamnosyltransferase</fullName>
        <ecNumber evidence="1">2.4.1.289</ecNumber>
    </submittedName>
</protein>
<keyword evidence="2" id="KW-1185">Reference proteome</keyword>
<dbReference type="Proteomes" id="UP000536685">
    <property type="component" value="Unassembled WGS sequence"/>
</dbReference>
<dbReference type="AlphaFoldDB" id="A0A841ARN7"/>
<name>A0A841ARN7_9MICO</name>
<dbReference type="PANTHER" id="PTHR43179:SF7">
    <property type="entry name" value="RHAMNOSYLTRANSFERASE WBBL"/>
    <property type="match status" value="1"/>
</dbReference>
<dbReference type="PANTHER" id="PTHR43179">
    <property type="entry name" value="RHAMNOSYLTRANSFERASE WBBL"/>
    <property type="match status" value="1"/>
</dbReference>
<dbReference type="GO" id="GO:0102096">
    <property type="term" value="F:decaprenyl-N-acetyl-alpha-D-glucosaminyl-pyrophosphate:dTDP-alpha-L-rhamnose rhamnosyltransferase activity"/>
    <property type="evidence" value="ECO:0007669"/>
    <property type="project" value="UniProtKB-EC"/>
</dbReference>
<dbReference type="Pfam" id="PF13641">
    <property type="entry name" value="Glyco_tranf_2_3"/>
    <property type="match status" value="1"/>
</dbReference>
<gene>
    <name evidence="1" type="ORF">HD599_002558</name>
</gene>
<dbReference type="Gene3D" id="3.90.550.10">
    <property type="entry name" value="Spore Coat Polysaccharide Biosynthesis Protein SpsA, Chain A"/>
    <property type="match status" value="1"/>
</dbReference>
<accession>A0A841ARN7</accession>
<evidence type="ECO:0000313" key="2">
    <source>
        <dbReference type="Proteomes" id="UP000536685"/>
    </source>
</evidence>
<dbReference type="EC" id="2.4.1.289" evidence="1"/>
<dbReference type="InterPro" id="IPR029044">
    <property type="entry name" value="Nucleotide-diphossugar_trans"/>
</dbReference>
<reference evidence="1 2" key="1">
    <citation type="submission" date="2020-08" db="EMBL/GenBank/DDBJ databases">
        <title>Sequencing the genomes of 1000 actinobacteria strains.</title>
        <authorList>
            <person name="Klenk H.-P."/>
        </authorList>
    </citation>
    <scope>NUCLEOTIDE SEQUENCE [LARGE SCALE GENOMIC DNA]</scope>
    <source>
        <strain evidence="1 2">DSM 105784</strain>
    </source>
</reference>
<dbReference type="SUPFAM" id="SSF53448">
    <property type="entry name" value="Nucleotide-diphospho-sugar transferases"/>
    <property type="match status" value="1"/>
</dbReference>
<evidence type="ECO:0000313" key="1">
    <source>
        <dbReference type="EMBL" id="MBB5844235.1"/>
    </source>
</evidence>
<keyword evidence="1" id="KW-0328">Glycosyltransferase</keyword>